<organism evidence="2 3">
    <name type="scientific">Campylobacter subantarcticus</name>
    <dbReference type="NCBI Taxonomy" id="497724"/>
    <lineage>
        <taxon>Bacteria</taxon>
        <taxon>Pseudomonadati</taxon>
        <taxon>Campylobacterota</taxon>
        <taxon>Epsilonproteobacteria</taxon>
        <taxon>Campylobacterales</taxon>
        <taxon>Campylobacteraceae</taxon>
        <taxon>Campylobacter</taxon>
    </lineage>
</organism>
<evidence type="ECO:0000259" key="1">
    <source>
        <dbReference type="PROSITE" id="PS50943"/>
    </source>
</evidence>
<dbReference type="SUPFAM" id="SSF47413">
    <property type="entry name" value="lambda repressor-like DNA-binding domains"/>
    <property type="match status" value="1"/>
</dbReference>
<feature type="domain" description="HTH cro/C1-type" evidence="1">
    <location>
        <begin position="74"/>
        <end position="128"/>
    </location>
</feature>
<accession>A0ABW9N4R8</accession>
<dbReference type="Gene3D" id="1.10.260.40">
    <property type="entry name" value="lambda repressor-like DNA-binding domains"/>
    <property type="match status" value="1"/>
</dbReference>
<dbReference type="PROSITE" id="PS50943">
    <property type="entry name" value="HTH_CROC1"/>
    <property type="match status" value="1"/>
</dbReference>
<protein>
    <submittedName>
        <fullName evidence="2">Helix-turn-helix transcriptional regulator</fullName>
    </submittedName>
</protein>
<dbReference type="Proteomes" id="UP000364097">
    <property type="component" value="Unassembled WGS sequence"/>
</dbReference>
<dbReference type="CDD" id="cd00093">
    <property type="entry name" value="HTH_XRE"/>
    <property type="match status" value="1"/>
</dbReference>
<dbReference type="InterPro" id="IPR010982">
    <property type="entry name" value="Lambda_DNA-bd_dom_sf"/>
</dbReference>
<reference evidence="2" key="1">
    <citation type="submission" date="2019-08" db="EMBL/GenBank/DDBJ databases">
        <title>Rapid identification of Enteric Bacteria from Whole Genome Sequences (WGS) using Average Nucleotide Identity (ANI).</title>
        <authorList>
            <person name="Lane C."/>
        </authorList>
    </citation>
    <scope>NUCLEOTIDE SEQUENCE [LARGE SCALE GENOMIC DNA]</scope>
    <source>
        <strain evidence="2">2010D-8461</strain>
    </source>
</reference>
<comment type="caution">
    <text evidence="2">The sequence shown here is derived from an EMBL/GenBank/DDBJ whole genome shotgun (WGS) entry which is preliminary data.</text>
</comment>
<evidence type="ECO:0000313" key="2">
    <source>
        <dbReference type="EMBL" id="MPB99276.1"/>
    </source>
</evidence>
<dbReference type="EMBL" id="AACKMW020000033">
    <property type="protein sequence ID" value="MPB99276.1"/>
    <property type="molecule type" value="Genomic_DNA"/>
</dbReference>
<dbReference type="InterPro" id="IPR001387">
    <property type="entry name" value="Cro/C1-type_HTH"/>
</dbReference>
<proteinExistence type="predicted"/>
<name>A0ABW9N4R8_9BACT</name>
<gene>
    <name evidence="2" type="ORF">A0Z09_004310</name>
</gene>
<keyword evidence="3" id="KW-1185">Reference proteome</keyword>
<sequence length="156" mass="18849">MQEIEKKLEYHPIADLLEEYKIPRATYYTWRRRYIEYKNTCKVEDMVNMADGLNTKDTYLLTFETDDKEIGSRIRKIRESMNLSITQFISGSIYTQAQMTYYESGQRKINIHFLTLLFLKYGINPNYILLNQEPQFIFTGYKENIIKKNNFKKKFF</sequence>
<evidence type="ECO:0000313" key="3">
    <source>
        <dbReference type="Proteomes" id="UP000364097"/>
    </source>
</evidence>